<sequence>MDIQRGSRRARHVAANTAANQAAQAQQQQHPPPTQDDGFGQGQLRPAPQTRDMHRTPDNRQPESDEEHELPTVAPRVNPFRLHRSAGTMPREYLAPIPITRDGAILRPPRPPLRSEWPSLQVENYDAIVDRMDREASSVIHRMQRLSTRVTERRSPSGAPAPESEESDIDIYMDDGSGLEDSEADYNYTATRGTTTPRLSMPLVTDEEEDSDPDLSVLAMARGSGRAGDAQVTANANTLEEQMLLQQQAEAMAYEDEVMSQEQYEAEETSMEEPAEEEEEEEEEEDEQEVLVDPASIGLKEISNLGKFTVSSHKPGNGVQELRSDDLKLYWQSDGPQPHKLTIYFIKRVGIRVIRFFVDYQEDESYTPTKIVFRSGTSENNMIEFATMTMDNPYGWQDVPISGAGGEPDGNTLVSYVLQMQILENHQNGKDTHLRGIKIYAFDPDSGQQAGGRRQQTAEGVADEVAAMVASGKLASGGSDDAGGTSGDRLSDMARILAASRVHAGESAFSAADFLREPELR</sequence>
<dbReference type="GO" id="GO:0070979">
    <property type="term" value="P:protein K11-linked ubiquitination"/>
    <property type="evidence" value="ECO:0007669"/>
    <property type="project" value="TreeGrafter"/>
</dbReference>
<dbReference type="AlphaFoldDB" id="A0A179ICW3"/>
<feature type="compositionally biased region" description="Acidic residues" evidence="6">
    <location>
        <begin position="163"/>
        <end position="183"/>
    </location>
</feature>
<dbReference type="InterPro" id="IPR004939">
    <property type="entry name" value="APC_su10/DOC_dom"/>
</dbReference>
<feature type="compositionally biased region" description="Low complexity" evidence="6">
    <location>
        <begin position="14"/>
        <end position="29"/>
    </location>
</feature>
<reference evidence="8 9" key="1">
    <citation type="submission" date="2016-03" db="EMBL/GenBank/DDBJ databases">
        <title>Fine-scale spatial genetic structure of a fungal parasite of coffee scale insects.</title>
        <authorList>
            <person name="Jackson D."/>
            <person name="Zemenick K.A."/>
            <person name="Malloure B."/>
            <person name="Quandt C.A."/>
            <person name="James T.Y."/>
        </authorList>
    </citation>
    <scope>NUCLEOTIDE SEQUENCE [LARGE SCALE GENOMIC DNA]</scope>
    <source>
        <strain evidence="8 9">UM487</strain>
    </source>
</reference>
<proteinExistence type="inferred from homology"/>
<evidence type="ECO:0000313" key="9">
    <source>
        <dbReference type="Proteomes" id="UP000243081"/>
    </source>
</evidence>
<dbReference type="PANTHER" id="PTHR12936">
    <property type="entry name" value="ANAPHASE-PROMOTING COMPLEX 10"/>
    <property type="match status" value="1"/>
</dbReference>
<feature type="compositionally biased region" description="Basic and acidic residues" evidence="6">
    <location>
        <begin position="51"/>
        <end position="63"/>
    </location>
</feature>
<keyword evidence="2" id="KW-0132">Cell division</keyword>
<dbReference type="SUPFAM" id="SSF49785">
    <property type="entry name" value="Galactose-binding domain-like"/>
    <property type="match status" value="1"/>
</dbReference>
<keyword evidence="4" id="KW-0833">Ubl conjugation pathway</keyword>
<dbReference type="GO" id="GO:0051301">
    <property type="term" value="P:cell division"/>
    <property type="evidence" value="ECO:0007669"/>
    <property type="project" value="UniProtKB-KW"/>
</dbReference>
<feature type="region of interest" description="Disordered" evidence="6">
    <location>
        <begin position="1"/>
        <end position="83"/>
    </location>
</feature>
<keyword evidence="3" id="KW-0498">Mitosis</keyword>
<gene>
    <name evidence="8" type="ORF">LLEC1_04379</name>
</gene>
<keyword evidence="5" id="KW-0131">Cell cycle</keyword>
<dbReference type="GO" id="GO:0031145">
    <property type="term" value="P:anaphase-promoting complex-dependent catabolic process"/>
    <property type="evidence" value="ECO:0007669"/>
    <property type="project" value="InterPro"/>
</dbReference>
<feature type="domain" description="DOC" evidence="7">
    <location>
        <begin position="278"/>
        <end position="466"/>
    </location>
</feature>
<dbReference type="GO" id="GO:0005680">
    <property type="term" value="C:anaphase-promoting complex"/>
    <property type="evidence" value="ECO:0007669"/>
    <property type="project" value="InterPro"/>
</dbReference>
<dbReference type="Proteomes" id="UP000243081">
    <property type="component" value="Unassembled WGS sequence"/>
</dbReference>
<protein>
    <recommendedName>
        <fullName evidence="7">DOC domain-containing protein</fullName>
    </recommendedName>
</protein>
<feature type="region of interest" description="Disordered" evidence="6">
    <location>
        <begin position="145"/>
        <end position="183"/>
    </location>
</feature>
<evidence type="ECO:0000256" key="1">
    <source>
        <dbReference type="ARBA" id="ARBA00006762"/>
    </source>
</evidence>
<keyword evidence="9" id="KW-1185">Reference proteome</keyword>
<evidence type="ECO:0000313" key="8">
    <source>
        <dbReference type="EMBL" id="OAQ99741.1"/>
    </source>
</evidence>
<comment type="caution">
    <text evidence="8">The sequence shown here is derived from an EMBL/GenBank/DDBJ whole genome shotgun (WGS) entry which is preliminary data.</text>
</comment>
<evidence type="ECO:0000256" key="3">
    <source>
        <dbReference type="ARBA" id="ARBA00022776"/>
    </source>
</evidence>
<evidence type="ECO:0000259" key="7">
    <source>
        <dbReference type="PROSITE" id="PS51284"/>
    </source>
</evidence>
<accession>A0A179ICW3</accession>
<feature type="compositionally biased region" description="Basic residues" evidence="6">
    <location>
        <begin position="1"/>
        <end position="12"/>
    </location>
</feature>
<dbReference type="Gene3D" id="2.60.120.260">
    <property type="entry name" value="Galactose-binding domain-like"/>
    <property type="match status" value="1"/>
</dbReference>
<dbReference type="InterPro" id="IPR008979">
    <property type="entry name" value="Galactose-bd-like_sf"/>
</dbReference>
<dbReference type="Pfam" id="PF03256">
    <property type="entry name" value="ANAPC10"/>
    <property type="match status" value="1"/>
</dbReference>
<dbReference type="CDD" id="cd08366">
    <property type="entry name" value="APC10"/>
    <property type="match status" value="1"/>
</dbReference>
<evidence type="ECO:0000256" key="2">
    <source>
        <dbReference type="ARBA" id="ARBA00022618"/>
    </source>
</evidence>
<evidence type="ECO:0000256" key="6">
    <source>
        <dbReference type="SAM" id="MobiDB-lite"/>
    </source>
</evidence>
<dbReference type="PANTHER" id="PTHR12936:SF0">
    <property type="entry name" value="ANAPHASE-PROMOTING COMPLEX SUBUNIT 10"/>
    <property type="match status" value="1"/>
</dbReference>
<evidence type="ECO:0000256" key="5">
    <source>
        <dbReference type="ARBA" id="ARBA00023306"/>
    </source>
</evidence>
<dbReference type="EMBL" id="LUKN01002049">
    <property type="protein sequence ID" value="OAQ99741.1"/>
    <property type="molecule type" value="Genomic_DNA"/>
</dbReference>
<dbReference type="OMA" id="IRVIRFF"/>
<comment type="similarity">
    <text evidence="1">Belongs to the APC10 family.</text>
</comment>
<organism evidence="8 9">
    <name type="scientific">Cordyceps confragosa</name>
    <name type="common">Lecanicillium lecanii</name>
    <dbReference type="NCBI Taxonomy" id="2714763"/>
    <lineage>
        <taxon>Eukaryota</taxon>
        <taxon>Fungi</taxon>
        <taxon>Dikarya</taxon>
        <taxon>Ascomycota</taxon>
        <taxon>Pezizomycotina</taxon>
        <taxon>Sordariomycetes</taxon>
        <taxon>Hypocreomycetidae</taxon>
        <taxon>Hypocreales</taxon>
        <taxon>Cordycipitaceae</taxon>
        <taxon>Akanthomyces</taxon>
    </lineage>
</organism>
<dbReference type="SMART" id="SM01337">
    <property type="entry name" value="APC10"/>
    <property type="match status" value="1"/>
</dbReference>
<feature type="region of interest" description="Disordered" evidence="6">
    <location>
        <begin position="260"/>
        <end position="290"/>
    </location>
</feature>
<evidence type="ECO:0000256" key="4">
    <source>
        <dbReference type="ARBA" id="ARBA00022786"/>
    </source>
</evidence>
<dbReference type="PROSITE" id="PS51284">
    <property type="entry name" value="DOC"/>
    <property type="match status" value="1"/>
</dbReference>
<dbReference type="InterPro" id="IPR016901">
    <property type="entry name" value="APC10/Doc1"/>
</dbReference>
<dbReference type="OrthoDB" id="24948at2759"/>
<name>A0A179ICW3_CORDF</name>